<feature type="domain" description="FAD-binding" evidence="3">
    <location>
        <begin position="120"/>
        <end position="324"/>
    </location>
</feature>
<dbReference type="Gene3D" id="3.30.9.20">
    <property type="match status" value="1"/>
</dbReference>
<evidence type="ECO:0000259" key="3">
    <source>
        <dbReference type="Pfam" id="PF01494"/>
    </source>
</evidence>
<proteinExistence type="predicted"/>
<dbReference type="PRINTS" id="PR00420">
    <property type="entry name" value="RNGMNOXGNASE"/>
</dbReference>
<organism evidence="4 5">
    <name type="scientific">Streptomyces antimycoticus</name>
    <dbReference type="NCBI Taxonomy" id="68175"/>
    <lineage>
        <taxon>Bacteria</taxon>
        <taxon>Bacillati</taxon>
        <taxon>Actinomycetota</taxon>
        <taxon>Actinomycetes</taxon>
        <taxon>Kitasatosporales</taxon>
        <taxon>Streptomycetaceae</taxon>
        <taxon>Streptomyces</taxon>
        <taxon>Streptomyces violaceusniger group</taxon>
    </lineage>
</organism>
<dbReference type="SUPFAM" id="SSF51905">
    <property type="entry name" value="FAD/NAD(P)-binding domain"/>
    <property type="match status" value="1"/>
</dbReference>
<dbReference type="InterPro" id="IPR036188">
    <property type="entry name" value="FAD/NAD-bd_sf"/>
</dbReference>
<sequence>MSERRVAVIGGGPGGLYAAVLIGLTCPDHEVTVYEHNADGQTFGFGVGLTASTLSSLDAADPVSAAAIRRAGHLGRGLDMRVGAGVVLDGGDNIAIGRASLLEILRQRALEAGARIENAHVEASELDADLVIAADGVRSATREKLAAEFAARVDLDDALYLWAGVDFALDRATFLPARTPHGVFVVHAYPYGPNRSTFLVETDDATWRRAGLQTTDARTPSGSSDEESLDHLSEVFAHILGGRRLLGNRTRWQRFATISCGRWRHNNVVLLGDAAHTAHYSIGSGTKLAMEDAIALAAALRGETDDATALARYESERRPRVERFQRIAEHSHLWWKVFPRRLDLAPATIMSSFMTRAGNITVDGFAALHPDVVADATEALTGSRPTTAQAGEPDALADLVLEDHTVTELSSDTAIVPTKPIADVWGADGAAVVERARGLQARVLWLEDRDATARADVLSRCALAERLRLDLGATVGVDVPRSARADAVGALLAGRVDLVRFR</sequence>
<evidence type="ECO:0000256" key="1">
    <source>
        <dbReference type="ARBA" id="ARBA00023002"/>
    </source>
</evidence>
<dbReference type="PANTHER" id="PTHR43476">
    <property type="entry name" value="3-(3-HYDROXY-PHENYL)PROPIONATE/3-HYDROXYCINNAMIC ACID HYDROXYLASE"/>
    <property type="match status" value="1"/>
</dbReference>
<dbReference type="EMBL" id="AP019620">
    <property type="protein sequence ID" value="BBJ38296.1"/>
    <property type="molecule type" value="Genomic_DNA"/>
</dbReference>
<dbReference type="AlphaFoldDB" id="A0A499UNW4"/>
<dbReference type="InterPro" id="IPR002938">
    <property type="entry name" value="FAD-bd"/>
</dbReference>
<keyword evidence="2" id="KW-0520">NAD</keyword>
<accession>A0A499UNW4</accession>
<dbReference type="GO" id="GO:0071949">
    <property type="term" value="F:FAD binding"/>
    <property type="evidence" value="ECO:0007669"/>
    <property type="project" value="InterPro"/>
</dbReference>
<dbReference type="GO" id="GO:0016491">
    <property type="term" value="F:oxidoreductase activity"/>
    <property type="evidence" value="ECO:0007669"/>
    <property type="project" value="UniProtKB-KW"/>
</dbReference>
<dbReference type="PANTHER" id="PTHR43476:SF4">
    <property type="entry name" value="BLR0106 PROTEIN"/>
    <property type="match status" value="1"/>
</dbReference>
<dbReference type="Pfam" id="PF01494">
    <property type="entry name" value="FAD_binding_3"/>
    <property type="match status" value="1"/>
</dbReference>
<gene>
    <name evidence="4" type="ORF">SSPO_010140</name>
</gene>
<evidence type="ECO:0000313" key="4">
    <source>
        <dbReference type="EMBL" id="BBJ38296.1"/>
    </source>
</evidence>
<dbReference type="Gene3D" id="3.50.50.60">
    <property type="entry name" value="FAD/NAD(P)-binding domain"/>
    <property type="match status" value="1"/>
</dbReference>
<evidence type="ECO:0000313" key="5">
    <source>
        <dbReference type="Proteomes" id="UP000463951"/>
    </source>
</evidence>
<reference evidence="4 5" key="1">
    <citation type="journal article" date="2020" name="Int. J. Syst. Evol. Microbiol.">
        <title>Reclassification of Streptomyces castelarensis and Streptomyces sporoclivatus as later heterotypic synonyms of Streptomyces antimycoticus.</title>
        <authorList>
            <person name="Komaki H."/>
            <person name="Tamura T."/>
        </authorList>
    </citation>
    <scope>NUCLEOTIDE SEQUENCE [LARGE SCALE GENOMIC DNA]</scope>
    <source>
        <strain evidence="4 5">NBRC 100767</strain>
    </source>
</reference>
<dbReference type="Proteomes" id="UP000463951">
    <property type="component" value="Chromosome"/>
</dbReference>
<keyword evidence="1" id="KW-0560">Oxidoreductase</keyword>
<name>A0A499UNW4_9ACTN</name>
<dbReference type="InterPro" id="IPR050631">
    <property type="entry name" value="PheA/TfdB_FAD_monoxygenase"/>
</dbReference>
<evidence type="ECO:0000256" key="2">
    <source>
        <dbReference type="ARBA" id="ARBA00023027"/>
    </source>
</evidence>
<protein>
    <recommendedName>
        <fullName evidence="3">FAD-binding domain-containing protein</fullName>
    </recommendedName>
</protein>